<dbReference type="SUPFAM" id="SSF102588">
    <property type="entry name" value="LmbE-like"/>
    <property type="match status" value="1"/>
</dbReference>
<dbReference type="EMBL" id="FNIX01000014">
    <property type="protein sequence ID" value="SDP75801.1"/>
    <property type="molecule type" value="Genomic_DNA"/>
</dbReference>
<dbReference type="PANTHER" id="PTHR12993">
    <property type="entry name" value="N-ACETYLGLUCOSAMINYL-PHOSPHATIDYLINOSITOL DE-N-ACETYLASE-RELATED"/>
    <property type="match status" value="1"/>
</dbReference>
<dbReference type="AlphaFoldDB" id="A0A1H0VBT0"/>
<dbReference type="Pfam" id="PF02585">
    <property type="entry name" value="PIG-L"/>
    <property type="match status" value="1"/>
</dbReference>
<dbReference type="PANTHER" id="PTHR12993:SF23">
    <property type="entry name" value="N-ACETYLGLUCOSAMINYLPHOSPHATIDYLINOSITOL DEACETYLASE"/>
    <property type="match status" value="1"/>
</dbReference>
<evidence type="ECO:0000313" key="3">
    <source>
        <dbReference type="Proteomes" id="UP000199691"/>
    </source>
</evidence>
<keyword evidence="1" id="KW-0862">Zinc</keyword>
<dbReference type="Proteomes" id="UP000199691">
    <property type="component" value="Unassembled WGS sequence"/>
</dbReference>
<dbReference type="STRING" id="641025.SAMN05421507_1143"/>
<dbReference type="OrthoDB" id="6064917at2"/>
<dbReference type="InterPro" id="IPR024078">
    <property type="entry name" value="LmbE-like_dom_sf"/>
</dbReference>
<name>A0A1H0VBT0_9PSEU</name>
<keyword evidence="3" id="KW-1185">Reference proteome</keyword>
<dbReference type="Gene3D" id="3.40.50.10320">
    <property type="entry name" value="LmbE-like"/>
    <property type="match status" value="1"/>
</dbReference>
<dbReference type="GO" id="GO:0000225">
    <property type="term" value="F:N-acetylglucosaminylphosphatidylinositol deacetylase activity"/>
    <property type="evidence" value="ECO:0007669"/>
    <property type="project" value="TreeGrafter"/>
</dbReference>
<evidence type="ECO:0000313" key="2">
    <source>
        <dbReference type="EMBL" id="SDP75801.1"/>
    </source>
</evidence>
<organism evidence="2 3">
    <name type="scientific">Lentzea jiangxiensis</name>
    <dbReference type="NCBI Taxonomy" id="641025"/>
    <lineage>
        <taxon>Bacteria</taxon>
        <taxon>Bacillati</taxon>
        <taxon>Actinomycetota</taxon>
        <taxon>Actinomycetes</taxon>
        <taxon>Pseudonocardiales</taxon>
        <taxon>Pseudonocardiaceae</taxon>
        <taxon>Lentzea</taxon>
    </lineage>
</organism>
<accession>A0A1H0VBT0</accession>
<dbReference type="InterPro" id="IPR003737">
    <property type="entry name" value="GlcNAc_PI_deacetylase-related"/>
</dbReference>
<proteinExistence type="predicted"/>
<evidence type="ECO:0000256" key="1">
    <source>
        <dbReference type="ARBA" id="ARBA00022833"/>
    </source>
</evidence>
<protein>
    <submittedName>
        <fullName evidence="2">GlcNAc-PI de-N-acetylase</fullName>
    </submittedName>
</protein>
<reference evidence="3" key="1">
    <citation type="submission" date="2016-10" db="EMBL/GenBank/DDBJ databases">
        <authorList>
            <person name="Varghese N."/>
            <person name="Submissions S."/>
        </authorList>
    </citation>
    <scope>NUCLEOTIDE SEQUENCE [LARGE SCALE GENOMIC DNA]</scope>
    <source>
        <strain evidence="3">CGMCC 4.6609</strain>
    </source>
</reference>
<dbReference type="RefSeq" id="WP_090101643.1">
    <property type="nucleotide sequence ID" value="NZ_FNIX01000014.1"/>
</dbReference>
<dbReference type="GO" id="GO:0016137">
    <property type="term" value="P:glycoside metabolic process"/>
    <property type="evidence" value="ECO:0007669"/>
    <property type="project" value="UniProtKB-ARBA"/>
</dbReference>
<sequence length="272" mass="30144">MATTLSFIAHPDDDLLFMNPDIACDVWDGNDVWVVYLTAGDIPQRPGAAYGGIQYTEMRLDGARAAYARTAGVANEWSYEQMTFGGHPVPTNRLVGTNVRIVYTYVHAAAGPEDNFGDLWRLLAVPGFRAQPIDGRPSYTCDEFTGMLRGLIDTAAPDLIRTGSSIGHREGDHVDHTAGAILVADADTDDARRTLVRRFEYDGYKVLGFPENVHGFLRDQKTAIWDAYWPHDPELNAWSWRGALSRRYQPDGRVFHPGSVWVPPADFASSVA</sequence>
<gene>
    <name evidence="2" type="ORF">SAMN05421507_1143</name>
</gene>